<evidence type="ECO:0000313" key="1">
    <source>
        <dbReference type="EMBL" id="AXX92391.1"/>
    </source>
</evidence>
<evidence type="ECO:0000313" key="2">
    <source>
        <dbReference type="EMBL" id="PHO18219.1"/>
    </source>
</evidence>
<dbReference type="RefSeq" id="WP_099342395.1">
    <property type="nucleotide sequence ID" value="NZ_CP032098.1"/>
</dbReference>
<reference evidence="1 4" key="2">
    <citation type="submission" date="2018-08" db="EMBL/GenBank/DDBJ databases">
        <title>Complete genome of the Arcobacter molluscorum type strain LMG 25693.</title>
        <authorList>
            <person name="Miller W.G."/>
            <person name="Yee E."/>
            <person name="Bono J.L."/>
        </authorList>
    </citation>
    <scope>NUCLEOTIDE SEQUENCE [LARGE SCALE GENOMIC DNA]</scope>
    <source>
        <strain evidence="1 4">CECT 7696</strain>
    </source>
</reference>
<dbReference type="AlphaFoldDB" id="A0A2G1DI91"/>
<reference evidence="2 3" key="1">
    <citation type="submission" date="2017-09" db="EMBL/GenBank/DDBJ databases">
        <title>Arcobacter canalis sp. nov., a new species isolated from a water canal contaminated with urban sewage.</title>
        <authorList>
            <person name="Perez-Cataluna A."/>
            <person name="Salas-Masso N."/>
            <person name="Figueras M.J."/>
        </authorList>
    </citation>
    <scope>NUCLEOTIDE SEQUENCE [LARGE SCALE GENOMIC DNA]</scope>
    <source>
        <strain evidence="2 3">F98-3</strain>
    </source>
</reference>
<evidence type="ECO:0000313" key="3">
    <source>
        <dbReference type="Proteomes" id="UP000221222"/>
    </source>
</evidence>
<gene>
    <name evidence="1" type="ORF">AMOL_1416</name>
    <name evidence="2" type="ORF">CPU12_06765</name>
</gene>
<proteinExistence type="predicted"/>
<dbReference type="KEGG" id="amol:AMOL_1416"/>
<protein>
    <submittedName>
        <fullName evidence="2">Uncharacterized protein</fullName>
    </submittedName>
</protein>
<dbReference type="Proteomes" id="UP000262712">
    <property type="component" value="Chromosome"/>
</dbReference>
<organism evidence="2 3">
    <name type="scientific">Malaciobacter molluscorum LMG 25693</name>
    <dbReference type="NCBI Taxonomy" id="870501"/>
    <lineage>
        <taxon>Bacteria</taxon>
        <taxon>Pseudomonadati</taxon>
        <taxon>Campylobacterota</taxon>
        <taxon>Epsilonproteobacteria</taxon>
        <taxon>Campylobacterales</taxon>
        <taxon>Arcobacteraceae</taxon>
        <taxon>Malaciobacter</taxon>
    </lineage>
</organism>
<accession>A0A2G1DI91</accession>
<keyword evidence="3" id="KW-1185">Reference proteome</keyword>
<evidence type="ECO:0000313" key="4">
    <source>
        <dbReference type="Proteomes" id="UP000262712"/>
    </source>
</evidence>
<dbReference type="EMBL" id="CP032098">
    <property type="protein sequence ID" value="AXX92391.1"/>
    <property type="molecule type" value="Genomic_DNA"/>
</dbReference>
<name>A0A2G1DI91_9BACT</name>
<dbReference type="Proteomes" id="UP000221222">
    <property type="component" value="Unassembled WGS sequence"/>
</dbReference>
<sequence>MILIGDNNIPFEEVQKVKDINDFLKTKPNTLVLFNYQQKMVEYCSKNSLIYAVVIKDLKEAIYANALSAKYIICEKSISKDIQEVADNYMFDSKILAIIDSNEEFIEIAKNQIDGIIYRSILK</sequence>
<dbReference type="EMBL" id="NXFY01000008">
    <property type="protein sequence ID" value="PHO18219.1"/>
    <property type="molecule type" value="Genomic_DNA"/>
</dbReference>